<accession>A0A1G9T960</accession>
<keyword evidence="2" id="KW-0238">DNA-binding</keyword>
<dbReference type="GO" id="GO:0043565">
    <property type="term" value="F:sequence-specific DNA binding"/>
    <property type="evidence" value="ECO:0007669"/>
    <property type="project" value="InterPro"/>
</dbReference>
<evidence type="ECO:0000313" key="3">
    <source>
        <dbReference type="Proteomes" id="UP000183376"/>
    </source>
</evidence>
<dbReference type="PANTHER" id="PTHR33164">
    <property type="entry name" value="TRANSCRIPTIONAL REGULATOR, MARR FAMILY"/>
    <property type="match status" value="1"/>
</dbReference>
<dbReference type="OrthoDB" id="162531at2"/>
<sequence>MIMIVANSRDELVDQVLAAGRRLAAAAVALHSAVADKQGLSPVEEKALELLENSGALTPGELSRRCGLAPASITGLINRLEEKGFARRNPHPQDRRRLLVEVRRDRRQGADILLKDYLDSVAELCADYDDTTLRAIVEFTDEVARRQREAADKLAR</sequence>
<dbReference type="InterPro" id="IPR000835">
    <property type="entry name" value="HTH_MarR-typ"/>
</dbReference>
<organism evidence="2 3">
    <name type="scientific">Allokutzneria albata</name>
    <name type="common">Kibdelosporangium albatum</name>
    <dbReference type="NCBI Taxonomy" id="211114"/>
    <lineage>
        <taxon>Bacteria</taxon>
        <taxon>Bacillati</taxon>
        <taxon>Actinomycetota</taxon>
        <taxon>Actinomycetes</taxon>
        <taxon>Pseudonocardiales</taxon>
        <taxon>Pseudonocardiaceae</taxon>
        <taxon>Allokutzneria</taxon>
    </lineage>
</organism>
<dbReference type="InterPro" id="IPR000485">
    <property type="entry name" value="AsnC-type_HTH_dom"/>
</dbReference>
<evidence type="ECO:0000259" key="1">
    <source>
        <dbReference type="PROSITE" id="PS50995"/>
    </source>
</evidence>
<name>A0A1G9T960_ALLAB</name>
<dbReference type="Pfam" id="PF01047">
    <property type="entry name" value="MarR"/>
    <property type="match status" value="1"/>
</dbReference>
<dbReference type="PRINTS" id="PR00033">
    <property type="entry name" value="HTHASNC"/>
</dbReference>
<dbReference type="PANTHER" id="PTHR33164:SF106">
    <property type="entry name" value="TRANSCRIPTIONAL REGULATORY PROTEIN"/>
    <property type="match status" value="1"/>
</dbReference>
<dbReference type="AlphaFoldDB" id="A0A1G9T960"/>
<dbReference type="PROSITE" id="PS50995">
    <property type="entry name" value="HTH_MARR_2"/>
    <property type="match status" value="1"/>
</dbReference>
<dbReference type="SUPFAM" id="SSF46785">
    <property type="entry name" value="Winged helix' DNA-binding domain"/>
    <property type="match status" value="1"/>
</dbReference>
<dbReference type="GO" id="GO:0003700">
    <property type="term" value="F:DNA-binding transcription factor activity"/>
    <property type="evidence" value="ECO:0007669"/>
    <property type="project" value="InterPro"/>
</dbReference>
<dbReference type="SMART" id="SM00347">
    <property type="entry name" value="HTH_MARR"/>
    <property type="match status" value="1"/>
</dbReference>
<dbReference type="Gene3D" id="1.10.10.10">
    <property type="entry name" value="Winged helix-like DNA-binding domain superfamily/Winged helix DNA-binding domain"/>
    <property type="match status" value="1"/>
</dbReference>
<dbReference type="EMBL" id="LT629701">
    <property type="protein sequence ID" value="SDM44132.1"/>
    <property type="molecule type" value="Genomic_DNA"/>
</dbReference>
<gene>
    <name evidence="2" type="ORF">SAMN04489726_1637</name>
</gene>
<feature type="domain" description="HTH marR-type" evidence="1">
    <location>
        <begin position="9"/>
        <end position="145"/>
    </location>
</feature>
<dbReference type="eggNOG" id="COG1846">
    <property type="taxonomic scope" value="Bacteria"/>
</dbReference>
<proteinExistence type="predicted"/>
<evidence type="ECO:0000313" key="2">
    <source>
        <dbReference type="EMBL" id="SDM44132.1"/>
    </source>
</evidence>
<dbReference type="Proteomes" id="UP000183376">
    <property type="component" value="Chromosome I"/>
</dbReference>
<dbReference type="GO" id="GO:0006950">
    <property type="term" value="P:response to stress"/>
    <property type="evidence" value="ECO:0007669"/>
    <property type="project" value="TreeGrafter"/>
</dbReference>
<reference evidence="2 3" key="1">
    <citation type="submission" date="2016-10" db="EMBL/GenBank/DDBJ databases">
        <authorList>
            <person name="de Groot N.N."/>
        </authorList>
    </citation>
    <scope>NUCLEOTIDE SEQUENCE [LARGE SCALE GENOMIC DNA]</scope>
    <source>
        <strain evidence="2 3">DSM 44149</strain>
    </source>
</reference>
<dbReference type="InterPro" id="IPR036388">
    <property type="entry name" value="WH-like_DNA-bd_sf"/>
</dbReference>
<dbReference type="InterPro" id="IPR039422">
    <property type="entry name" value="MarR/SlyA-like"/>
</dbReference>
<dbReference type="InterPro" id="IPR036390">
    <property type="entry name" value="WH_DNA-bd_sf"/>
</dbReference>
<keyword evidence="3" id="KW-1185">Reference proteome</keyword>
<protein>
    <submittedName>
        <fullName evidence="2">DNA-binding transcriptional regulator, MarR family</fullName>
    </submittedName>
</protein>